<keyword evidence="3" id="KW-1185">Reference proteome</keyword>
<dbReference type="SUPFAM" id="SSF53335">
    <property type="entry name" value="S-adenosyl-L-methionine-dependent methyltransferases"/>
    <property type="match status" value="1"/>
</dbReference>
<organism evidence="2 3">
    <name type="scientific">Elysia chlorotica</name>
    <name type="common">Eastern emerald elysia</name>
    <name type="synonym">Sea slug</name>
    <dbReference type="NCBI Taxonomy" id="188477"/>
    <lineage>
        <taxon>Eukaryota</taxon>
        <taxon>Metazoa</taxon>
        <taxon>Spiralia</taxon>
        <taxon>Lophotrochozoa</taxon>
        <taxon>Mollusca</taxon>
        <taxon>Gastropoda</taxon>
        <taxon>Heterobranchia</taxon>
        <taxon>Euthyneura</taxon>
        <taxon>Panpulmonata</taxon>
        <taxon>Sacoglossa</taxon>
        <taxon>Placobranchoidea</taxon>
        <taxon>Plakobranchidae</taxon>
        <taxon>Elysia</taxon>
    </lineage>
</organism>
<accession>A0A433TBU4</accession>
<evidence type="ECO:0000256" key="1">
    <source>
        <dbReference type="SAM" id="MobiDB-lite"/>
    </source>
</evidence>
<gene>
    <name evidence="2" type="ORF">EGW08_013187</name>
</gene>
<dbReference type="STRING" id="188477.A0A433TBU4"/>
<protein>
    <recommendedName>
        <fullName evidence="4">Methyltransferase type 11 domain-containing protein</fullName>
    </recommendedName>
</protein>
<comment type="caution">
    <text evidence="2">The sequence shown here is derived from an EMBL/GenBank/DDBJ whole genome shotgun (WGS) entry which is preliminary data.</text>
</comment>
<reference evidence="2 3" key="1">
    <citation type="submission" date="2019-01" db="EMBL/GenBank/DDBJ databases">
        <title>A draft genome assembly of the solar-powered sea slug Elysia chlorotica.</title>
        <authorList>
            <person name="Cai H."/>
            <person name="Li Q."/>
            <person name="Fang X."/>
            <person name="Li J."/>
            <person name="Curtis N.E."/>
            <person name="Altenburger A."/>
            <person name="Shibata T."/>
            <person name="Feng M."/>
            <person name="Maeda T."/>
            <person name="Schwartz J.A."/>
            <person name="Shigenobu S."/>
            <person name="Lundholm N."/>
            <person name="Nishiyama T."/>
            <person name="Yang H."/>
            <person name="Hasebe M."/>
            <person name="Li S."/>
            <person name="Pierce S.K."/>
            <person name="Wang J."/>
        </authorList>
    </citation>
    <scope>NUCLEOTIDE SEQUENCE [LARGE SCALE GENOMIC DNA]</scope>
    <source>
        <strain evidence="2">EC2010</strain>
        <tissue evidence="2">Whole organism of an adult</tissue>
    </source>
</reference>
<evidence type="ECO:0000313" key="2">
    <source>
        <dbReference type="EMBL" id="RUS79061.1"/>
    </source>
</evidence>
<feature type="region of interest" description="Disordered" evidence="1">
    <location>
        <begin position="1"/>
        <end position="22"/>
    </location>
</feature>
<name>A0A433TBU4_ELYCH</name>
<evidence type="ECO:0000313" key="3">
    <source>
        <dbReference type="Proteomes" id="UP000271974"/>
    </source>
</evidence>
<evidence type="ECO:0008006" key="4">
    <source>
        <dbReference type="Google" id="ProtNLM"/>
    </source>
</evidence>
<dbReference type="AlphaFoldDB" id="A0A433TBU4"/>
<feature type="non-terminal residue" evidence="2">
    <location>
        <position position="146"/>
    </location>
</feature>
<dbReference type="EMBL" id="RQTK01000474">
    <property type="protein sequence ID" value="RUS79061.1"/>
    <property type="molecule type" value="Genomic_DNA"/>
</dbReference>
<dbReference type="CDD" id="cd02440">
    <property type="entry name" value="AdoMet_MTases"/>
    <property type="match status" value="1"/>
</dbReference>
<dbReference type="InterPro" id="IPR029063">
    <property type="entry name" value="SAM-dependent_MTases_sf"/>
</dbReference>
<dbReference type="Gene3D" id="3.40.50.150">
    <property type="entry name" value="Vaccinia Virus protein VP39"/>
    <property type="match status" value="1"/>
</dbReference>
<proteinExistence type="predicted"/>
<sequence length="146" mass="16394">MASQEKDALSEPNALEESVLRPDISHKESQNLYNKWAEIGTYDDIHGSKRNIYKGQEMLGEIMEKLFADKTSARVLDAGAGTGLTGEKLESIGYTNIDALEPIAKFTETLKQRVNYRRIMNQAVGIDIPIDAPDSTLGSWFFFLFF</sequence>
<dbReference type="Proteomes" id="UP000271974">
    <property type="component" value="Unassembled WGS sequence"/>
</dbReference>
<dbReference type="OrthoDB" id="2019266at2759"/>